<evidence type="ECO:0000313" key="2">
    <source>
        <dbReference type="Proteomes" id="UP000332487"/>
    </source>
</evidence>
<gene>
    <name evidence="1" type="ORF">UNLARM2_0310</name>
</gene>
<keyword evidence="2" id="KW-1185">Reference proteome</keyword>
<sequence length="198" mass="22612">MLKSKIKAESEETLDSAFKLEDELLRMQSPLRKAFSALRSKEIRARIESQTLKAKSALIEKLRQIAQDREMSLSYLEKELNDQRLERLERIYFKGIGTEVFQRLDLENIRIVVSGTNADGESIVGVITGPDETSRMYDAMSLGYTKTFGRFMLANIKRTQENSNKAKDIIFKEIAYLSSESMLMQGSKPDANPAFLRT</sequence>
<dbReference type="AlphaFoldDB" id="C7DGW0"/>
<protein>
    <submittedName>
        <fullName evidence="1">Uncharacterized protein</fullName>
    </submittedName>
</protein>
<organism evidence="1 2">
    <name type="scientific">Candidatus Micrarchaeum acidiphilum ARMAN-2</name>
    <dbReference type="NCBI Taxonomy" id="425595"/>
    <lineage>
        <taxon>Archaea</taxon>
        <taxon>Candidatus Micrarchaeota</taxon>
        <taxon>Candidatus Micrarchaeia</taxon>
        <taxon>Candidatus Micrarchaeales</taxon>
        <taxon>Candidatus Micrarchaeaceae</taxon>
        <taxon>Candidatus Micrarchaeum</taxon>
    </lineage>
</organism>
<reference evidence="1 2" key="1">
    <citation type="journal article" date="2009" name="Genome Biol.">
        <title>Community-wide analysis of microbial genome sequence signatures.</title>
        <authorList>
            <person name="Dick G.J."/>
            <person name="Andersson A.F."/>
            <person name="Baker B.J."/>
            <person name="Simmons S.L."/>
            <person name="Thomas B.C."/>
            <person name="Yelton A.P."/>
            <person name="Banfield J.F."/>
        </authorList>
    </citation>
    <scope>NUCLEOTIDE SEQUENCE [LARGE SCALE GENOMIC DNA]</scope>
    <source>
        <strain evidence="1">ARMAN-2</strain>
    </source>
</reference>
<accession>C7DGW0</accession>
<name>C7DGW0_MICA2</name>
<proteinExistence type="predicted"/>
<evidence type="ECO:0000313" key="1">
    <source>
        <dbReference type="EMBL" id="EET90281.1"/>
    </source>
</evidence>
<reference evidence="1 2" key="2">
    <citation type="journal article" date="2010" name="Proc. Natl. Acad. Sci. U.S.A.">
        <title>Enigmatic, ultrasmall, uncultivated Archaea.</title>
        <authorList>
            <person name="Baker B.J."/>
            <person name="Comolli L.R."/>
            <person name="Dick G.J."/>
            <person name="Hauser L.J."/>
            <person name="Hyatt D."/>
            <person name="Dill B.D."/>
            <person name="Land M.L."/>
            <person name="Verberkmoes N.C."/>
            <person name="Hettich R.L."/>
            <person name="Banfield J.F."/>
        </authorList>
    </citation>
    <scope>NUCLEOTIDE SEQUENCE [LARGE SCALE GENOMIC DNA]</scope>
    <source>
        <strain evidence="1">ARMAN-2</strain>
    </source>
</reference>
<dbReference type="EMBL" id="GG697239">
    <property type="protein sequence ID" value="EET90281.1"/>
    <property type="molecule type" value="Genomic_DNA"/>
</dbReference>
<dbReference type="Proteomes" id="UP000332487">
    <property type="component" value="Unassembled WGS sequence"/>
</dbReference>